<dbReference type="PANTHER" id="PTHR14269">
    <property type="entry name" value="CDP-DIACYLGLYCEROL--GLYCEROL-3-PHOSPHATE 3-PHOSPHATIDYLTRANSFERASE-RELATED"/>
    <property type="match status" value="1"/>
</dbReference>
<evidence type="ECO:0000256" key="2">
    <source>
        <dbReference type="ARBA" id="ARBA00022516"/>
    </source>
</evidence>
<keyword evidence="3" id="KW-0808">Transferase</keyword>
<dbReference type="Gene3D" id="1.20.120.1760">
    <property type="match status" value="1"/>
</dbReference>
<feature type="region of interest" description="Disordered" evidence="10">
    <location>
        <begin position="1"/>
        <end position="24"/>
    </location>
</feature>
<dbReference type="GO" id="GO:0046474">
    <property type="term" value="P:glycerophospholipid biosynthetic process"/>
    <property type="evidence" value="ECO:0007669"/>
    <property type="project" value="TreeGrafter"/>
</dbReference>
<evidence type="ECO:0000256" key="1">
    <source>
        <dbReference type="ARBA" id="ARBA00004141"/>
    </source>
</evidence>
<dbReference type="GO" id="GO:0016020">
    <property type="term" value="C:membrane"/>
    <property type="evidence" value="ECO:0007669"/>
    <property type="project" value="UniProtKB-SubCell"/>
</dbReference>
<evidence type="ECO:0000313" key="12">
    <source>
        <dbReference type="EMBL" id="CAB4877797.1"/>
    </source>
</evidence>
<evidence type="ECO:0000256" key="8">
    <source>
        <dbReference type="ARBA" id="ARBA00023209"/>
    </source>
</evidence>
<dbReference type="GO" id="GO:0016780">
    <property type="term" value="F:phosphotransferase activity, for other substituted phosphate groups"/>
    <property type="evidence" value="ECO:0007669"/>
    <property type="project" value="InterPro"/>
</dbReference>
<dbReference type="PROSITE" id="PS00379">
    <property type="entry name" value="CDP_ALCOHOL_P_TRANSF"/>
    <property type="match status" value="1"/>
</dbReference>
<keyword evidence="5 11" id="KW-1133">Transmembrane helix</keyword>
<dbReference type="EMBL" id="CAFBLP010000025">
    <property type="protein sequence ID" value="CAB4877797.1"/>
    <property type="molecule type" value="Genomic_DNA"/>
</dbReference>
<dbReference type="Pfam" id="PF01066">
    <property type="entry name" value="CDP-OH_P_transf"/>
    <property type="match status" value="1"/>
</dbReference>
<evidence type="ECO:0000256" key="4">
    <source>
        <dbReference type="ARBA" id="ARBA00022692"/>
    </source>
</evidence>
<evidence type="ECO:0000256" key="6">
    <source>
        <dbReference type="ARBA" id="ARBA00023098"/>
    </source>
</evidence>
<evidence type="ECO:0000256" key="7">
    <source>
        <dbReference type="ARBA" id="ARBA00023136"/>
    </source>
</evidence>
<dbReference type="InterPro" id="IPR043130">
    <property type="entry name" value="CDP-OH_PTrfase_TM_dom"/>
</dbReference>
<keyword evidence="8" id="KW-0594">Phospholipid biosynthesis</keyword>
<keyword evidence="4 11" id="KW-0812">Transmembrane</keyword>
<evidence type="ECO:0000256" key="3">
    <source>
        <dbReference type="ARBA" id="ARBA00022679"/>
    </source>
</evidence>
<evidence type="ECO:0000256" key="9">
    <source>
        <dbReference type="ARBA" id="ARBA00023264"/>
    </source>
</evidence>
<name>A0A6J7E410_9ZZZZ</name>
<dbReference type="InterPro" id="IPR050324">
    <property type="entry name" value="CDP-alcohol_PTase-I"/>
</dbReference>
<proteinExistence type="predicted"/>
<evidence type="ECO:0000256" key="5">
    <source>
        <dbReference type="ARBA" id="ARBA00022989"/>
    </source>
</evidence>
<keyword evidence="9" id="KW-1208">Phospholipid metabolism</keyword>
<keyword evidence="7 11" id="KW-0472">Membrane</keyword>
<comment type="subcellular location">
    <subcellularLocation>
        <location evidence="1">Membrane</location>
        <topology evidence="1">Multi-pass membrane protein</topology>
    </subcellularLocation>
</comment>
<protein>
    <submittedName>
        <fullName evidence="12">Unannotated protein</fullName>
    </submittedName>
</protein>
<feature type="transmembrane region" description="Helical" evidence="11">
    <location>
        <begin position="34"/>
        <end position="54"/>
    </location>
</feature>
<dbReference type="InterPro" id="IPR000462">
    <property type="entry name" value="CDP-OH_P_trans"/>
</dbReference>
<reference evidence="12" key="1">
    <citation type="submission" date="2020-05" db="EMBL/GenBank/DDBJ databases">
        <authorList>
            <person name="Chiriac C."/>
            <person name="Salcher M."/>
            <person name="Ghai R."/>
            <person name="Kavagutti S V."/>
        </authorList>
    </citation>
    <scope>NUCLEOTIDE SEQUENCE</scope>
</reference>
<sequence length="141" mass="15491">MSSESVPQAHHSAHLINRPSDPQPEVNTDRVLTIPNIMSFARLACIPLFLYLLFGRDNRAGAAWLIGGLGATDWIDGYIARRFNQVSELGKVLDPIADRLMFIVALIGIIVSGVSPLWFFWLVLLRESLFGGVVAVATFLG</sequence>
<keyword evidence="6" id="KW-0443">Lipid metabolism</keyword>
<gene>
    <name evidence="12" type="ORF">UFOPK3376_01226</name>
</gene>
<feature type="transmembrane region" description="Helical" evidence="11">
    <location>
        <begin position="100"/>
        <end position="124"/>
    </location>
</feature>
<dbReference type="InterPro" id="IPR048254">
    <property type="entry name" value="CDP_ALCOHOL_P_TRANSF_CS"/>
</dbReference>
<dbReference type="AlphaFoldDB" id="A0A6J7E410"/>
<dbReference type="PANTHER" id="PTHR14269:SF62">
    <property type="entry name" value="CDP-DIACYLGLYCEROL--GLYCEROL-3-PHOSPHATE 3-PHOSPHATIDYLTRANSFERASE 1, CHLOROPLASTIC"/>
    <property type="match status" value="1"/>
</dbReference>
<evidence type="ECO:0000256" key="10">
    <source>
        <dbReference type="SAM" id="MobiDB-lite"/>
    </source>
</evidence>
<evidence type="ECO:0000256" key="11">
    <source>
        <dbReference type="SAM" id="Phobius"/>
    </source>
</evidence>
<keyword evidence="2" id="KW-0444">Lipid biosynthesis</keyword>
<accession>A0A6J7E410</accession>
<organism evidence="12">
    <name type="scientific">freshwater metagenome</name>
    <dbReference type="NCBI Taxonomy" id="449393"/>
    <lineage>
        <taxon>unclassified sequences</taxon>
        <taxon>metagenomes</taxon>
        <taxon>ecological metagenomes</taxon>
    </lineage>
</organism>